<comment type="caution">
    <text evidence="1">The sequence shown here is derived from an EMBL/GenBank/DDBJ whole genome shotgun (WGS) entry which is preliminary data.</text>
</comment>
<organism evidence="1 2">
    <name type="scientific">Paramecium octaurelia</name>
    <dbReference type="NCBI Taxonomy" id="43137"/>
    <lineage>
        <taxon>Eukaryota</taxon>
        <taxon>Sar</taxon>
        <taxon>Alveolata</taxon>
        <taxon>Ciliophora</taxon>
        <taxon>Intramacronucleata</taxon>
        <taxon>Oligohymenophorea</taxon>
        <taxon>Peniculida</taxon>
        <taxon>Parameciidae</taxon>
        <taxon>Paramecium</taxon>
    </lineage>
</organism>
<name>A0A8S1XV60_PAROT</name>
<reference evidence="1" key="1">
    <citation type="submission" date="2021-01" db="EMBL/GenBank/DDBJ databases">
        <authorList>
            <consortium name="Genoscope - CEA"/>
            <person name="William W."/>
        </authorList>
    </citation>
    <scope>NUCLEOTIDE SEQUENCE</scope>
</reference>
<sequence length="48" mass="5706">MDFMSMARSHILVNTLLVKKQVYGNKCLGTIQCIYKVYFIREEDDYLN</sequence>
<keyword evidence="2" id="KW-1185">Reference proteome</keyword>
<evidence type="ECO:0000313" key="2">
    <source>
        <dbReference type="Proteomes" id="UP000683925"/>
    </source>
</evidence>
<protein>
    <submittedName>
        <fullName evidence="1">Uncharacterized protein</fullName>
    </submittedName>
</protein>
<gene>
    <name evidence="1" type="ORF">POCTA_138.1.T1350022</name>
</gene>
<accession>A0A8S1XV60</accession>
<dbReference type="EMBL" id="CAJJDP010000136">
    <property type="protein sequence ID" value="CAD8205229.1"/>
    <property type="molecule type" value="Genomic_DNA"/>
</dbReference>
<evidence type="ECO:0000313" key="1">
    <source>
        <dbReference type="EMBL" id="CAD8205229.1"/>
    </source>
</evidence>
<dbReference type="AlphaFoldDB" id="A0A8S1XV60"/>
<dbReference type="Proteomes" id="UP000683925">
    <property type="component" value="Unassembled WGS sequence"/>
</dbReference>
<proteinExistence type="predicted"/>